<dbReference type="GO" id="GO:0003964">
    <property type="term" value="F:RNA-directed DNA polymerase activity"/>
    <property type="evidence" value="ECO:0007669"/>
    <property type="project" value="UniProtKB-KW"/>
</dbReference>
<sequence length="2240" mass="255950">MIQVKEMMQDKDLKNSKSKEEGSRSRSQSMNDQSHYKEAKTKTNDKTRQPPTRMLSDIQETEAEEDSPPAATPPVGSLITPPPLSESSSDTKAIVLIVASGALKMPPHGSTFKVGGPSFVSPFPPFYLHGHKITRLDDNTELLLSNVKYLERCEKKRQADLEANSFEIRKVKKRMNEFGRDLGDEVRFSNLVENRVTKLEEKDQENMENVEKIEKRLKTLEKNYALVLSDRDEWKKAFLPSNYIVDGIMPPKMMKRKAVKKMVKNQIAEAIEEYEKTRANSSNVGVSRPANTRETINVQGCSHKTFMNGKPYLFNGTEGVVRLRHWIEKVEKVFEICKCAEEDKVMFVATTEIQMMEEELWTLTLKGDDIEAYNNRFHELDLMCPNLVSNEKKKIKRYIRQFLERIKGNFTSSRPTTLHDAINMARELVEQAIQGKAARVSESNKRKWEDHQKNNPNNNNPNNRNCNNNQHHQQNIRQETSRVYATTPTKGRGYNGNLPWCHRSFVSTEFTPFIDIVPAALNTSYEVELADGKVIICIPLLNGEILKIQGERPKKDPKSLLCIKADDKNLNDILIIRDFHKVFPDDLTGLPPVRAKEFRIDLILGALPVLKSPYHLAPSEMLELSNQLKELQEKGFIRPSHSSWGVHVLFFKKKHSALRMCIDYRELNKLTIKNRYPLPRTDDLFDQLQGASCFSKICLRSGYHQLRFQEEDILKTSFKTRYGHFNFTVMPFVLTNAPAVFMDLMNHVCKPYLDKFVIVFIDDILIYSNLEEENELHLKTILDLLKKGDKQKVAFRILKEKLCNALVLALLDGPNEFMVYCDASNQGFGCVLMQRHKSGLKAKILKTRGEASKDLSAPTEWLIGLETHFKRLDNDGIYFFHRIWIPSVGGIRKLIMDESHTSKYSVHPGADKMYYDLRDLYWWPALQKALGTKLNMSTAYHPKTNDQSECTIQTLEDMLRACVMDFSGSWDTHLSLVEFSYNNSYHKSIKCAPFKALYGWKCISPVIWDEVREVSLVDQRLCRRLQEILFRLRKAYRLKLPQKLSCIHDMFHESNLKKCLAELDIQVPLEKIEIDENLHFVKEPIEVVARDVKKLKRRRIPLVKVHWNSQQGAEYTWEREDKFKTKDKDLLKSKVPQVEFILNGDSPTPTRVVDGVIQAIAPTTAKQRLAQKNELKARGTLLMALPDKHQLKFNIHKDAKSLIVSAASAKASVSTLPNVDNLSDDVIYSFFAKEKDLKWQMAMLTMRARRFLQRTGRNLGANRTTSIGFNMSKADEEPTNYALMPFTSSSSSSSDNEVIDCDDLTSSESDDSVPTSLVHDRYKSCEGYHVVPPPYNGTFMPPKPDLVFHDALTGSETVPNVFNVEPSTTKPNKDMVLVTKPHNKTPYEFLLGRTPSIGFMRPFGCPVTIFNALDPLGKFNGKADEGFFVEYSVIRKAFKVFNGRTKIVQETLHINFLENQPNVAGSRPKWLLDIDTLTRSMNYQIVVVGNQPNHNAGIQRNFNAGKVVKEVESTQQYVLLPLWSTGSQNPHNTDADAAFDVKDNENEVHVSPSSSDKTKKHDEKAKREAKEKSHVDFAHVTVVGLNSTNSTNSFNVAGPSDNVVSLNFEIGGKSSFVDPSQYPDDPDMPTLEDIVYSDDEEDVGAEADFSNLETSITLSPILTTRVHKDHHGHTQKEGIDYEEVFTPVASIEAIRLFLAYASFMGFMVYQMDVKSVFLYGTIKEEVYVCQPLGFEDPDYPDKVYKLVKTLFIKKQKGDILLVQIYVDDIIFGSTNKELCKAFKKLMKDKFQMSSIPDIMFVVCACVHFQVTLKVSHLHAVKRIFRYLKGKPHLGLWYPKDSPFNLVAYFDSDYVGASLDRKSTTGGCQFLGCRLISWQCKKQTVVATSLTEAEYVAAASCCAQVLWIQNYLLDYGGILLHEDKVCAVRPKLVVLVLIEAQHHISNESPILGVHTPRCDEDRLIITVVSYTLMLFGLTKDVVHLMLLGVKDCQAQAQSQEVKEEEEIQVFWFKEVKEDWGKITELDVDEDITLVDVDTTVGMDADTQWRMEEDVTAVKEVNAAKPTVFDVEEVTMTMAQTLIKIKAEKQRILDEQMAKRLQDEEIEQAAARERREKEDLERAKVLQQQYNQKQENIDWNIVAEQMQEKHLDNIKKYQSLKRKPLYVAQARKNMIVYVKNMAGYKIQHFKGIPTASYKNSHWQNNFPLPVKKVATARKKSKATARKIALLSKVKKKLSVKVK</sequence>
<dbReference type="InterPro" id="IPR043128">
    <property type="entry name" value="Rev_trsase/Diguanyl_cyclase"/>
</dbReference>
<feature type="compositionally biased region" description="Basic and acidic residues" evidence="2">
    <location>
        <begin position="1556"/>
        <end position="1573"/>
    </location>
</feature>
<dbReference type="PANTHER" id="PTHR24559">
    <property type="entry name" value="TRANSPOSON TY3-I GAG-POL POLYPROTEIN"/>
    <property type="match status" value="1"/>
</dbReference>
<keyword evidence="7" id="KW-0695">RNA-directed DNA polymerase</keyword>
<feature type="region of interest" description="Disordered" evidence="2">
    <location>
        <begin position="1546"/>
        <end position="1573"/>
    </location>
</feature>
<feature type="coiled-coil region" evidence="1">
    <location>
        <begin position="196"/>
        <end position="230"/>
    </location>
</feature>
<evidence type="ECO:0000259" key="5">
    <source>
        <dbReference type="Pfam" id="PF17919"/>
    </source>
</evidence>
<dbReference type="Gene3D" id="3.10.10.10">
    <property type="entry name" value="HIV Type 1 Reverse Transcriptase, subunit A, domain 1"/>
    <property type="match status" value="1"/>
</dbReference>
<reference evidence="7" key="1">
    <citation type="journal article" date="2019" name="Sci. Rep.">
        <title>Draft genome of Tanacetum cinerariifolium, the natural source of mosquito coil.</title>
        <authorList>
            <person name="Yamashiro T."/>
            <person name="Shiraishi A."/>
            <person name="Satake H."/>
            <person name="Nakayama K."/>
        </authorList>
    </citation>
    <scope>NUCLEOTIDE SEQUENCE</scope>
</reference>
<feature type="compositionally biased region" description="Basic and acidic residues" evidence="2">
    <location>
        <begin position="7"/>
        <end position="24"/>
    </location>
</feature>
<dbReference type="Pfam" id="PF17919">
    <property type="entry name" value="RT_RNaseH_2"/>
    <property type="match status" value="1"/>
</dbReference>
<dbReference type="InterPro" id="IPR013103">
    <property type="entry name" value="RVT_2"/>
</dbReference>
<dbReference type="EMBL" id="BKCJ010010086">
    <property type="protein sequence ID" value="GEU89999.1"/>
    <property type="molecule type" value="Genomic_DNA"/>
</dbReference>
<dbReference type="InterPro" id="IPR012337">
    <property type="entry name" value="RNaseH-like_sf"/>
</dbReference>
<dbReference type="Gene3D" id="3.30.420.10">
    <property type="entry name" value="Ribonuclease H-like superfamily/Ribonuclease H"/>
    <property type="match status" value="1"/>
</dbReference>
<dbReference type="CDD" id="cd01647">
    <property type="entry name" value="RT_LTR"/>
    <property type="match status" value="1"/>
</dbReference>
<dbReference type="Pfam" id="PF07727">
    <property type="entry name" value="RVT_2"/>
    <property type="match status" value="1"/>
</dbReference>
<accession>A0A6L2NXA6</accession>
<keyword evidence="7" id="KW-0808">Transferase</keyword>
<dbReference type="InterPro" id="IPR043502">
    <property type="entry name" value="DNA/RNA_pol_sf"/>
</dbReference>
<feature type="domain" description="Reverse transcriptase" evidence="3">
    <location>
        <begin position="652"/>
        <end position="787"/>
    </location>
</feature>
<feature type="region of interest" description="Disordered" evidence="2">
    <location>
        <begin position="1"/>
        <end position="88"/>
    </location>
</feature>
<feature type="region of interest" description="Disordered" evidence="2">
    <location>
        <begin position="1286"/>
        <end position="1315"/>
    </location>
</feature>
<dbReference type="Gene3D" id="3.30.70.270">
    <property type="match status" value="1"/>
</dbReference>
<dbReference type="InterPro" id="IPR041577">
    <property type="entry name" value="RT_RNaseH_2"/>
</dbReference>
<dbReference type="InterPro" id="IPR000477">
    <property type="entry name" value="RT_dom"/>
</dbReference>
<protein>
    <submittedName>
        <fullName evidence="7">Putative reverse transcriptase domain-containing protein</fullName>
    </submittedName>
</protein>
<feature type="compositionally biased region" description="Acidic residues" evidence="2">
    <location>
        <begin position="1297"/>
        <end position="1311"/>
    </location>
</feature>
<feature type="compositionally biased region" description="Basic and acidic residues" evidence="2">
    <location>
        <begin position="34"/>
        <end position="48"/>
    </location>
</feature>
<proteinExistence type="predicted"/>
<dbReference type="InterPro" id="IPR053134">
    <property type="entry name" value="RNA-dir_DNA_polymerase"/>
</dbReference>
<feature type="domain" description="Reverse transcriptase/retrotransposon-derived protein RNase H-like" evidence="5">
    <location>
        <begin position="789"/>
        <end position="839"/>
    </location>
</feature>
<dbReference type="PANTHER" id="PTHR24559:SF427">
    <property type="entry name" value="RNA-DIRECTED DNA POLYMERASE"/>
    <property type="match status" value="1"/>
</dbReference>
<comment type="caution">
    <text evidence="7">The sequence shown here is derived from an EMBL/GenBank/DDBJ whole genome shotgun (WGS) entry which is preliminary data.</text>
</comment>
<feature type="region of interest" description="Disordered" evidence="2">
    <location>
        <begin position="433"/>
        <end position="478"/>
    </location>
</feature>
<feature type="compositionally biased region" description="Basic and acidic residues" evidence="2">
    <location>
        <begin position="442"/>
        <end position="453"/>
    </location>
</feature>
<keyword evidence="7" id="KW-0548">Nucleotidyltransferase</keyword>
<dbReference type="CDD" id="cd09272">
    <property type="entry name" value="RNase_HI_RT_Ty1"/>
    <property type="match status" value="1"/>
</dbReference>
<organism evidence="7">
    <name type="scientific">Tanacetum cinerariifolium</name>
    <name type="common">Dalmatian daisy</name>
    <name type="synonym">Chrysanthemum cinerariifolium</name>
    <dbReference type="NCBI Taxonomy" id="118510"/>
    <lineage>
        <taxon>Eukaryota</taxon>
        <taxon>Viridiplantae</taxon>
        <taxon>Streptophyta</taxon>
        <taxon>Embryophyta</taxon>
        <taxon>Tracheophyta</taxon>
        <taxon>Spermatophyta</taxon>
        <taxon>Magnoliopsida</taxon>
        <taxon>eudicotyledons</taxon>
        <taxon>Gunneridae</taxon>
        <taxon>Pentapetalae</taxon>
        <taxon>asterids</taxon>
        <taxon>campanulids</taxon>
        <taxon>Asterales</taxon>
        <taxon>Asteraceae</taxon>
        <taxon>Asteroideae</taxon>
        <taxon>Anthemideae</taxon>
        <taxon>Anthemidinae</taxon>
        <taxon>Tanacetum</taxon>
    </lineage>
</organism>
<dbReference type="SUPFAM" id="SSF56672">
    <property type="entry name" value="DNA/RNA polymerases"/>
    <property type="match status" value="1"/>
</dbReference>
<dbReference type="SUPFAM" id="SSF53098">
    <property type="entry name" value="Ribonuclease H-like"/>
    <property type="match status" value="1"/>
</dbReference>
<dbReference type="InterPro" id="IPR036397">
    <property type="entry name" value="RNaseH_sf"/>
</dbReference>
<feature type="compositionally biased region" description="Low complexity" evidence="2">
    <location>
        <begin position="454"/>
        <end position="475"/>
    </location>
</feature>
<dbReference type="Pfam" id="PF00078">
    <property type="entry name" value="RVT_1"/>
    <property type="match status" value="1"/>
</dbReference>
<dbReference type="InterPro" id="IPR041588">
    <property type="entry name" value="Integrase_H2C2"/>
</dbReference>
<name>A0A6L2NXA6_TANCI</name>
<gene>
    <name evidence="7" type="ORF">Tci_061977</name>
</gene>
<dbReference type="Pfam" id="PF17921">
    <property type="entry name" value="Integrase_H2C2"/>
    <property type="match status" value="1"/>
</dbReference>
<dbReference type="GO" id="GO:0003676">
    <property type="term" value="F:nucleic acid binding"/>
    <property type="evidence" value="ECO:0007669"/>
    <property type="project" value="InterPro"/>
</dbReference>
<evidence type="ECO:0000259" key="4">
    <source>
        <dbReference type="Pfam" id="PF07727"/>
    </source>
</evidence>
<keyword evidence="1" id="KW-0175">Coiled coil</keyword>
<feature type="domain" description="Reverse transcriptase Ty1/copia-type" evidence="4">
    <location>
        <begin position="1671"/>
        <end position="1757"/>
    </location>
</feature>
<evidence type="ECO:0000256" key="1">
    <source>
        <dbReference type="SAM" id="Coils"/>
    </source>
</evidence>
<evidence type="ECO:0000259" key="3">
    <source>
        <dbReference type="Pfam" id="PF00078"/>
    </source>
</evidence>
<feature type="domain" description="Integrase zinc-binding" evidence="6">
    <location>
        <begin position="891"/>
        <end position="928"/>
    </location>
</feature>
<evidence type="ECO:0000256" key="2">
    <source>
        <dbReference type="SAM" id="MobiDB-lite"/>
    </source>
</evidence>
<evidence type="ECO:0000259" key="6">
    <source>
        <dbReference type="Pfam" id="PF17921"/>
    </source>
</evidence>
<evidence type="ECO:0000313" key="7">
    <source>
        <dbReference type="EMBL" id="GEU89999.1"/>
    </source>
</evidence>